<keyword evidence="3" id="KW-1185">Reference proteome</keyword>
<organism evidence="2 3">
    <name type="scientific">Streptomyces bathyalis</name>
    <dbReference type="NCBI Taxonomy" id="2710756"/>
    <lineage>
        <taxon>Bacteria</taxon>
        <taxon>Bacillati</taxon>
        <taxon>Actinomycetota</taxon>
        <taxon>Actinomycetes</taxon>
        <taxon>Kitasatosporales</taxon>
        <taxon>Streptomycetaceae</taxon>
        <taxon>Streptomyces</taxon>
    </lineage>
</organism>
<evidence type="ECO:0000256" key="1">
    <source>
        <dbReference type="SAM" id="Phobius"/>
    </source>
</evidence>
<reference evidence="3" key="1">
    <citation type="submission" date="2020-02" db="EMBL/GenBank/DDBJ databases">
        <title>Streptomyces sp. ASO4wet.</title>
        <authorList>
            <person name="Risdian C."/>
            <person name="Landwehr W."/>
            <person name="Schupp P."/>
            <person name="Wink J."/>
        </authorList>
    </citation>
    <scope>NUCLEOTIDE SEQUENCE [LARGE SCALE GENOMIC DNA]</scope>
    <source>
        <strain evidence="3">ASO4wet</strain>
    </source>
</reference>
<dbReference type="EMBL" id="CP048882">
    <property type="protein sequence ID" value="QPP05264.1"/>
    <property type="molecule type" value="Genomic_DNA"/>
</dbReference>
<evidence type="ECO:0000313" key="2">
    <source>
        <dbReference type="EMBL" id="QPP05264.1"/>
    </source>
</evidence>
<sequence length="45" mass="4546">MTGTDPGTSGCACGCTGPLRYGQRAPCALGWLLGAMAVTVLLMML</sequence>
<evidence type="ECO:0000313" key="3">
    <source>
        <dbReference type="Proteomes" id="UP000595046"/>
    </source>
</evidence>
<feature type="transmembrane region" description="Helical" evidence="1">
    <location>
        <begin position="28"/>
        <end position="44"/>
    </location>
</feature>
<proteinExistence type="predicted"/>
<keyword evidence="1" id="KW-1133">Transmembrane helix</keyword>
<keyword evidence="1" id="KW-0812">Transmembrane</keyword>
<accession>A0A7T1T2M0</accession>
<name>A0A7T1T2M0_9ACTN</name>
<gene>
    <name evidence="2" type="ORF">G4Z16_01420</name>
</gene>
<dbReference type="AlphaFoldDB" id="A0A7T1T2M0"/>
<keyword evidence="1" id="KW-0472">Membrane</keyword>
<dbReference type="Proteomes" id="UP000595046">
    <property type="component" value="Chromosome"/>
</dbReference>
<dbReference type="KEGG" id="sbat:G4Z16_01420"/>
<dbReference type="RefSeq" id="WP_197348771.1">
    <property type="nucleotide sequence ID" value="NZ_CP048882.1"/>
</dbReference>
<protein>
    <submittedName>
        <fullName evidence="2">Uncharacterized protein</fullName>
    </submittedName>
</protein>